<dbReference type="RefSeq" id="WP_183799622.1">
    <property type="nucleotide sequence ID" value="NZ_JACIEE010000002.1"/>
</dbReference>
<keyword evidence="3" id="KW-1185">Reference proteome</keyword>
<dbReference type="PANTHER" id="PTHR47183">
    <property type="entry name" value="GLUCOSE-1-PHOSPHATE CYTIDYLYLTRANSFERASE-RELATED"/>
    <property type="match status" value="1"/>
</dbReference>
<protein>
    <submittedName>
        <fullName evidence="2">Glucose-1-phosphate cytidylyltransferase</fullName>
        <ecNumber evidence="2">2.7.7.33</ecNumber>
    </submittedName>
</protein>
<dbReference type="InterPro" id="IPR005835">
    <property type="entry name" value="NTP_transferase_dom"/>
</dbReference>
<dbReference type="SUPFAM" id="SSF53448">
    <property type="entry name" value="Nucleotide-diphospho-sugar transferases"/>
    <property type="match status" value="1"/>
</dbReference>
<name>A0A7W6D6U5_9HYPH</name>
<reference evidence="2 3" key="1">
    <citation type="submission" date="2020-08" db="EMBL/GenBank/DDBJ databases">
        <title>Genomic Encyclopedia of Type Strains, Phase IV (KMG-IV): sequencing the most valuable type-strain genomes for metagenomic binning, comparative biology and taxonomic classification.</title>
        <authorList>
            <person name="Goeker M."/>
        </authorList>
    </citation>
    <scope>NUCLEOTIDE SEQUENCE [LARGE SCALE GENOMIC DNA]</scope>
    <source>
        <strain evidence="2 3">DSM 100211</strain>
    </source>
</reference>
<keyword evidence="2" id="KW-0548">Nucleotidyltransferase</keyword>
<dbReference type="GO" id="GO:0009243">
    <property type="term" value="P:O antigen biosynthetic process"/>
    <property type="evidence" value="ECO:0007669"/>
    <property type="project" value="InterPro"/>
</dbReference>
<dbReference type="NCBIfam" id="TIGR02623">
    <property type="entry name" value="G1P_cyt_trans"/>
    <property type="match status" value="1"/>
</dbReference>
<dbReference type="EMBL" id="JACIEE010000002">
    <property type="protein sequence ID" value="MBB3975686.1"/>
    <property type="molecule type" value="Genomic_DNA"/>
</dbReference>
<sequence length="257" mass="29193">MKVVILAGGLGSRLAEETIVRPKPLVEIGEKPILWHIMNIYSHHGLTDFIICAGYKSYMIKEYFVNLILHHSDVSIELGTNRIEYHHRECPPWRVTVVDTGLHSMTGGRIRRIREYLDPDEPFCLTYGDGVGDIDIAAEIAFHRSHGRKATMCAVTPPGRFGAARIEGDLVTRFTEKPHGDGQRINGGFFVLDPSVIDLIDGDMTVWEGEPLGALVESRELVAYRHDGFWQPMDTLRERMLLEDLWNSGRAPWKMWN</sequence>
<evidence type="ECO:0000313" key="3">
    <source>
        <dbReference type="Proteomes" id="UP000574761"/>
    </source>
</evidence>
<dbReference type="PANTHER" id="PTHR47183:SF1">
    <property type="entry name" value="GLUCOSE-1-PHOSPHATE CYTIDYLYLTRANSFERASE"/>
    <property type="match status" value="1"/>
</dbReference>
<keyword evidence="2" id="KW-0808">Transferase</keyword>
<dbReference type="InterPro" id="IPR046981">
    <property type="entry name" value="G1P_cyt_trans"/>
</dbReference>
<dbReference type="Proteomes" id="UP000574761">
    <property type="component" value="Unassembled WGS sequence"/>
</dbReference>
<accession>A0A7W6D6U5</accession>
<proteinExistence type="predicted"/>
<dbReference type="Gene3D" id="3.90.550.10">
    <property type="entry name" value="Spore Coat Polysaccharide Biosynthesis Protein SpsA, Chain A"/>
    <property type="match status" value="1"/>
</dbReference>
<dbReference type="Pfam" id="PF00483">
    <property type="entry name" value="NTP_transferase"/>
    <property type="match status" value="1"/>
</dbReference>
<dbReference type="CDD" id="cd02524">
    <property type="entry name" value="G1P_cytidylyltransferase"/>
    <property type="match status" value="1"/>
</dbReference>
<evidence type="ECO:0000259" key="1">
    <source>
        <dbReference type="Pfam" id="PF00483"/>
    </source>
</evidence>
<dbReference type="InterPro" id="IPR029044">
    <property type="entry name" value="Nucleotide-diphossugar_trans"/>
</dbReference>
<feature type="domain" description="Nucleotidyl transferase" evidence="1">
    <location>
        <begin position="2"/>
        <end position="200"/>
    </location>
</feature>
<organism evidence="2 3">
    <name type="scientific">Mycoplana azooxidifex</name>
    <dbReference type="NCBI Taxonomy" id="1636188"/>
    <lineage>
        <taxon>Bacteria</taxon>
        <taxon>Pseudomonadati</taxon>
        <taxon>Pseudomonadota</taxon>
        <taxon>Alphaproteobacteria</taxon>
        <taxon>Hyphomicrobiales</taxon>
        <taxon>Rhizobiaceae</taxon>
        <taxon>Mycoplana</taxon>
    </lineage>
</organism>
<dbReference type="EC" id="2.7.7.33" evidence="2"/>
<dbReference type="GO" id="GO:0047343">
    <property type="term" value="F:glucose-1-phosphate cytidylyltransferase activity"/>
    <property type="evidence" value="ECO:0007669"/>
    <property type="project" value="UniProtKB-EC"/>
</dbReference>
<gene>
    <name evidence="2" type="ORF">GGQ64_000873</name>
</gene>
<evidence type="ECO:0000313" key="2">
    <source>
        <dbReference type="EMBL" id="MBB3975686.1"/>
    </source>
</evidence>
<comment type="caution">
    <text evidence="2">The sequence shown here is derived from an EMBL/GenBank/DDBJ whole genome shotgun (WGS) entry which is preliminary data.</text>
</comment>
<dbReference type="InterPro" id="IPR013446">
    <property type="entry name" value="G1P_cyt_trans-like"/>
</dbReference>
<dbReference type="AlphaFoldDB" id="A0A7W6D6U5"/>